<dbReference type="HOGENOM" id="CLU_022381_2_2_1"/>
<feature type="non-terminal residue" evidence="2">
    <location>
        <position position="357"/>
    </location>
</feature>
<keyword evidence="2" id="KW-0808">Transferase</keyword>
<dbReference type="GO" id="GO:0000009">
    <property type="term" value="F:alpha-1,6-mannosyltransferase activity"/>
    <property type="evidence" value="ECO:0007669"/>
    <property type="project" value="InterPro"/>
</dbReference>
<dbReference type="PANTHER" id="PTHR31834:SF8">
    <property type="entry name" value="TRANSFERASE, PUTATIVE (AFU_ORTHOLOGUE AFUA_6G14040)-RELATED"/>
    <property type="match status" value="1"/>
</dbReference>
<evidence type="ECO:0000313" key="3">
    <source>
        <dbReference type="Proteomes" id="UP000054321"/>
    </source>
</evidence>
<dbReference type="InParanoid" id="A0A0C3HG76"/>
<evidence type="ECO:0000313" key="2">
    <source>
        <dbReference type="EMBL" id="KIN07191.1"/>
    </source>
</evidence>
<accession>A0A0C3HG76</accession>
<sequence length="357" mass="40168">MIGGRLPKQVQRVLLLCLSCLLLIVLFFRSGPQGSSLKPPQITHVAFPKKIWQTWMVGPLAFEEREATRVRSWMAKNPGFRHEVLTDDNALAYVLEHFGPAGLNRPDVLQVYQELNIKIIKADFLRYLVMYVEGGVYADIDVEALKPIDKFIPPDVNEADIDLVIGVEVDEPSFDFHKILGPKCKSFCQWTFMSKPGCPAILRLINNVISWLNELSRIQLVPIADVTVTFDDVIKGTGPTAFTMAILAEMAAQTGHTIKWDMFHHMDTPVQVANILVLPIDAFAAGQEHSNSGSHDSEAAMVKHHYHATGWTDSFSRYSHPAYGMVEECSWKMDCVNRWDANTTAFSSLPEEQQQQL</sequence>
<dbReference type="GO" id="GO:0000136">
    <property type="term" value="C:mannan polymerase complex"/>
    <property type="evidence" value="ECO:0007669"/>
    <property type="project" value="TreeGrafter"/>
</dbReference>
<dbReference type="Gene3D" id="3.90.550.20">
    <property type="match status" value="1"/>
</dbReference>
<reference evidence="3" key="2">
    <citation type="submission" date="2015-01" db="EMBL/GenBank/DDBJ databases">
        <title>Evolutionary Origins and Diversification of the Mycorrhizal Mutualists.</title>
        <authorList>
            <consortium name="DOE Joint Genome Institute"/>
            <consortium name="Mycorrhizal Genomics Consortium"/>
            <person name="Kohler A."/>
            <person name="Kuo A."/>
            <person name="Nagy L.G."/>
            <person name="Floudas D."/>
            <person name="Copeland A."/>
            <person name="Barry K.W."/>
            <person name="Cichocki N."/>
            <person name="Veneault-Fourrey C."/>
            <person name="LaButti K."/>
            <person name="Lindquist E.A."/>
            <person name="Lipzen A."/>
            <person name="Lundell T."/>
            <person name="Morin E."/>
            <person name="Murat C."/>
            <person name="Riley R."/>
            <person name="Ohm R."/>
            <person name="Sun H."/>
            <person name="Tunlid A."/>
            <person name="Henrissat B."/>
            <person name="Grigoriev I.V."/>
            <person name="Hibbett D.S."/>
            <person name="Martin F."/>
        </authorList>
    </citation>
    <scope>NUCLEOTIDE SEQUENCE [LARGE SCALE GENOMIC DNA]</scope>
    <source>
        <strain evidence="3">Zn</strain>
    </source>
</reference>
<dbReference type="InterPro" id="IPR039367">
    <property type="entry name" value="Och1-like"/>
</dbReference>
<gene>
    <name evidence="2" type="ORF">OIDMADRAFT_77006</name>
</gene>
<dbReference type="InterPro" id="IPR029044">
    <property type="entry name" value="Nucleotide-diphossugar_trans"/>
</dbReference>
<dbReference type="GO" id="GO:0006487">
    <property type="term" value="P:protein N-linked glycosylation"/>
    <property type="evidence" value="ECO:0007669"/>
    <property type="project" value="TreeGrafter"/>
</dbReference>
<reference evidence="2 3" key="1">
    <citation type="submission" date="2014-04" db="EMBL/GenBank/DDBJ databases">
        <authorList>
            <consortium name="DOE Joint Genome Institute"/>
            <person name="Kuo A."/>
            <person name="Martino E."/>
            <person name="Perotto S."/>
            <person name="Kohler A."/>
            <person name="Nagy L.G."/>
            <person name="Floudas D."/>
            <person name="Copeland A."/>
            <person name="Barry K.W."/>
            <person name="Cichocki N."/>
            <person name="Veneault-Fourrey C."/>
            <person name="LaButti K."/>
            <person name="Lindquist E.A."/>
            <person name="Lipzen A."/>
            <person name="Lundell T."/>
            <person name="Morin E."/>
            <person name="Murat C."/>
            <person name="Sun H."/>
            <person name="Tunlid A."/>
            <person name="Henrissat B."/>
            <person name="Grigoriev I.V."/>
            <person name="Hibbett D.S."/>
            <person name="Martin F."/>
            <person name="Nordberg H.P."/>
            <person name="Cantor M.N."/>
            <person name="Hua S.X."/>
        </authorList>
    </citation>
    <scope>NUCLEOTIDE SEQUENCE [LARGE SCALE GENOMIC DNA]</scope>
    <source>
        <strain evidence="2 3">Zn</strain>
    </source>
</reference>
<dbReference type="STRING" id="913774.A0A0C3HG76"/>
<dbReference type="OrthoDB" id="409543at2759"/>
<dbReference type="FunFam" id="3.90.550.20:FF:000004">
    <property type="entry name" value="Glycosyltransferase family 32 protein"/>
    <property type="match status" value="1"/>
</dbReference>
<dbReference type="Pfam" id="PF04488">
    <property type="entry name" value="Gly_transf_sug"/>
    <property type="match status" value="1"/>
</dbReference>
<evidence type="ECO:0000256" key="1">
    <source>
        <dbReference type="ARBA" id="ARBA00009003"/>
    </source>
</evidence>
<dbReference type="InterPro" id="IPR007577">
    <property type="entry name" value="GlycoTrfase_DXD_sugar-bd_CS"/>
</dbReference>
<proteinExistence type="inferred from homology"/>
<organism evidence="2 3">
    <name type="scientific">Oidiodendron maius (strain Zn)</name>
    <dbReference type="NCBI Taxonomy" id="913774"/>
    <lineage>
        <taxon>Eukaryota</taxon>
        <taxon>Fungi</taxon>
        <taxon>Dikarya</taxon>
        <taxon>Ascomycota</taxon>
        <taxon>Pezizomycotina</taxon>
        <taxon>Leotiomycetes</taxon>
        <taxon>Leotiomycetes incertae sedis</taxon>
        <taxon>Myxotrichaceae</taxon>
        <taxon>Oidiodendron</taxon>
    </lineage>
</organism>
<dbReference type="AlphaFoldDB" id="A0A0C3HG76"/>
<dbReference type="PANTHER" id="PTHR31834">
    <property type="entry name" value="INITIATION-SPECIFIC ALPHA-1,6-MANNOSYLTRANSFERASE"/>
    <property type="match status" value="1"/>
</dbReference>
<dbReference type="SUPFAM" id="SSF53448">
    <property type="entry name" value="Nucleotide-diphospho-sugar transferases"/>
    <property type="match status" value="1"/>
</dbReference>
<name>A0A0C3HG76_OIDMZ</name>
<dbReference type="EMBL" id="KN832870">
    <property type="protein sequence ID" value="KIN07191.1"/>
    <property type="molecule type" value="Genomic_DNA"/>
</dbReference>
<dbReference type="Proteomes" id="UP000054321">
    <property type="component" value="Unassembled WGS sequence"/>
</dbReference>
<keyword evidence="3" id="KW-1185">Reference proteome</keyword>
<comment type="similarity">
    <text evidence="1">Belongs to the glycosyltransferase 32 family.</text>
</comment>
<protein>
    <submittedName>
        <fullName evidence="2">Glycosyltransferase family 32 protein</fullName>
    </submittedName>
</protein>